<reference evidence="2 3" key="1">
    <citation type="submission" date="2021-12" db="EMBL/GenBank/DDBJ databases">
        <title>Discovery of the Pendulisporaceae a myxobacterial family with distinct sporulation behavior and unique specialized metabolism.</title>
        <authorList>
            <person name="Garcia R."/>
            <person name="Popoff A."/>
            <person name="Bader C.D."/>
            <person name="Loehr J."/>
            <person name="Walesch S."/>
            <person name="Walt C."/>
            <person name="Boldt J."/>
            <person name="Bunk B."/>
            <person name="Haeckl F.J.F.P.J."/>
            <person name="Gunesch A.P."/>
            <person name="Birkelbach J."/>
            <person name="Nuebel U."/>
            <person name="Pietschmann T."/>
            <person name="Bach T."/>
            <person name="Mueller R."/>
        </authorList>
    </citation>
    <scope>NUCLEOTIDE SEQUENCE [LARGE SCALE GENOMIC DNA]</scope>
    <source>
        <strain evidence="2 3">MSr12523</strain>
    </source>
</reference>
<evidence type="ECO:0000256" key="1">
    <source>
        <dbReference type="SAM" id="SignalP"/>
    </source>
</evidence>
<keyword evidence="1" id="KW-0732">Signal</keyword>
<sequence>MRVTSFLFSILVASSFVAVGCSSSEDPPTQGELKINFSNPQLAVVTQKLEIFVFPNGSDTQCNDLVTGRTATGKWRDVWTKSSQPFDTCTLVRAPSSVKVPEVNFGKVAVGVVGLGADGKDVMVGCSKLTLGSGSFAEPITLVPVDPNAAQKLINGTTCTALTKFCAGECQ</sequence>
<protein>
    <submittedName>
        <fullName evidence="2">Uncharacterized protein</fullName>
    </submittedName>
</protein>
<dbReference type="PROSITE" id="PS51257">
    <property type="entry name" value="PROKAR_LIPOPROTEIN"/>
    <property type="match status" value="1"/>
</dbReference>
<organism evidence="2 3">
    <name type="scientific">Pendulispora brunnea</name>
    <dbReference type="NCBI Taxonomy" id="2905690"/>
    <lineage>
        <taxon>Bacteria</taxon>
        <taxon>Pseudomonadati</taxon>
        <taxon>Myxococcota</taxon>
        <taxon>Myxococcia</taxon>
        <taxon>Myxococcales</taxon>
        <taxon>Sorangiineae</taxon>
        <taxon>Pendulisporaceae</taxon>
        <taxon>Pendulispora</taxon>
    </lineage>
</organism>
<feature type="signal peptide" evidence="1">
    <location>
        <begin position="1"/>
        <end position="18"/>
    </location>
</feature>
<feature type="chain" id="PRO_5045152568" evidence="1">
    <location>
        <begin position="19"/>
        <end position="171"/>
    </location>
</feature>
<accession>A0ABZ2KL69</accession>
<dbReference type="Proteomes" id="UP001379533">
    <property type="component" value="Chromosome"/>
</dbReference>
<evidence type="ECO:0000313" key="2">
    <source>
        <dbReference type="EMBL" id="WXA99406.1"/>
    </source>
</evidence>
<evidence type="ECO:0000313" key="3">
    <source>
        <dbReference type="Proteomes" id="UP001379533"/>
    </source>
</evidence>
<dbReference type="RefSeq" id="WP_394850044.1">
    <property type="nucleotide sequence ID" value="NZ_CP089982.1"/>
</dbReference>
<gene>
    <name evidence="2" type="ORF">LZC95_21615</name>
</gene>
<name>A0ABZ2KL69_9BACT</name>
<keyword evidence="3" id="KW-1185">Reference proteome</keyword>
<proteinExistence type="predicted"/>
<dbReference type="EMBL" id="CP089982">
    <property type="protein sequence ID" value="WXA99406.1"/>
    <property type="molecule type" value="Genomic_DNA"/>
</dbReference>